<evidence type="ECO:0000256" key="6">
    <source>
        <dbReference type="ARBA" id="ARBA00023136"/>
    </source>
</evidence>
<dbReference type="Pfam" id="PF01554">
    <property type="entry name" value="MatE"/>
    <property type="match status" value="2"/>
</dbReference>
<dbReference type="GO" id="GO:0015297">
    <property type="term" value="F:antiporter activity"/>
    <property type="evidence" value="ECO:0007669"/>
    <property type="project" value="InterPro"/>
</dbReference>
<dbReference type="GO" id="GO:0042910">
    <property type="term" value="F:xenobiotic transmembrane transporter activity"/>
    <property type="evidence" value="ECO:0007669"/>
    <property type="project" value="InterPro"/>
</dbReference>
<evidence type="ECO:0000256" key="5">
    <source>
        <dbReference type="ARBA" id="ARBA00022989"/>
    </source>
</evidence>
<comment type="caution">
    <text evidence="8">The sequence shown here is derived from an EMBL/GenBank/DDBJ whole genome shotgun (WGS) entry which is preliminary data.</text>
</comment>
<evidence type="ECO:0000313" key="9">
    <source>
        <dbReference type="Proteomes" id="UP000280696"/>
    </source>
</evidence>
<dbReference type="PIRSF" id="PIRSF006603">
    <property type="entry name" value="DinF"/>
    <property type="match status" value="1"/>
</dbReference>
<proteinExistence type="predicted"/>
<keyword evidence="2" id="KW-0813">Transport</keyword>
<dbReference type="OrthoDB" id="9808954at2"/>
<feature type="transmembrane region" description="Helical" evidence="7">
    <location>
        <begin position="278"/>
        <end position="300"/>
    </location>
</feature>
<keyword evidence="6 7" id="KW-0472">Membrane</keyword>
<feature type="transmembrane region" description="Helical" evidence="7">
    <location>
        <begin position="252"/>
        <end position="272"/>
    </location>
</feature>
<dbReference type="InterPro" id="IPR048279">
    <property type="entry name" value="MdtK-like"/>
</dbReference>
<feature type="transmembrane region" description="Helical" evidence="7">
    <location>
        <begin position="366"/>
        <end position="389"/>
    </location>
</feature>
<name>A0A3A9AR82_9FIRM</name>
<dbReference type="PANTHER" id="PTHR43823:SF3">
    <property type="entry name" value="MULTIDRUG EXPORT PROTEIN MEPA"/>
    <property type="match status" value="1"/>
</dbReference>
<dbReference type="GO" id="GO:0005886">
    <property type="term" value="C:plasma membrane"/>
    <property type="evidence" value="ECO:0007669"/>
    <property type="project" value="UniProtKB-SubCell"/>
</dbReference>
<dbReference type="AlphaFoldDB" id="A0A3A9AR82"/>
<evidence type="ECO:0000256" key="7">
    <source>
        <dbReference type="SAM" id="Phobius"/>
    </source>
</evidence>
<keyword evidence="4 7" id="KW-0812">Transmembrane</keyword>
<evidence type="ECO:0000256" key="3">
    <source>
        <dbReference type="ARBA" id="ARBA00022475"/>
    </source>
</evidence>
<evidence type="ECO:0000313" key="8">
    <source>
        <dbReference type="EMBL" id="RKI93719.1"/>
    </source>
</evidence>
<comment type="subcellular location">
    <subcellularLocation>
        <location evidence="1">Cell membrane</location>
        <topology evidence="1">Multi-pass membrane protein</topology>
    </subcellularLocation>
</comment>
<dbReference type="InterPro" id="IPR051327">
    <property type="entry name" value="MATE_MepA_subfamily"/>
</dbReference>
<feature type="transmembrane region" description="Helical" evidence="7">
    <location>
        <begin position="396"/>
        <end position="418"/>
    </location>
</feature>
<evidence type="ECO:0000256" key="4">
    <source>
        <dbReference type="ARBA" id="ARBA00022692"/>
    </source>
</evidence>
<dbReference type="RefSeq" id="WP_120466724.1">
    <property type="nucleotide sequence ID" value="NZ_RAYQ01000002.1"/>
</dbReference>
<feature type="transmembrane region" description="Helical" evidence="7">
    <location>
        <begin position="96"/>
        <end position="121"/>
    </location>
</feature>
<dbReference type="Proteomes" id="UP000280696">
    <property type="component" value="Unassembled WGS sequence"/>
</dbReference>
<organism evidence="8 9">
    <name type="scientific">Parablautia intestinalis</name>
    <dbReference type="NCBI Taxonomy" id="2320100"/>
    <lineage>
        <taxon>Bacteria</taxon>
        <taxon>Bacillati</taxon>
        <taxon>Bacillota</taxon>
        <taxon>Clostridia</taxon>
        <taxon>Lachnospirales</taxon>
        <taxon>Lachnospiraceae</taxon>
        <taxon>Parablautia</taxon>
    </lineage>
</organism>
<feature type="transmembrane region" description="Helical" evidence="7">
    <location>
        <begin position="61"/>
        <end position="84"/>
    </location>
</feature>
<feature type="transmembrane region" description="Helical" evidence="7">
    <location>
        <begin position="424"/>
        <end position="444"/>
    </location>
</feature>
<gene>
    <name evidence="8" type="ORF">D7V94_03335</name>
</gene>
<feature type="transmembrane region" description="Helical" evidence="7">
    <location>
        <begin position="170"/>
        <end position="193"/>
    </location>
</feature>
<evidence type="ECO:0000256" key="1">
    <source>
        <dbReference type="ARBA" id="ARBA00004651"/>
    </source>
</evidence>
<feature type="transmembrane region" description="Helical" evidence="7">
    <location>
        <begin position="199"/>
        <end position="222"/>
    </location>
</feature>
<evidence type="ECO:0000256" key="2">
    <source>
        <dbReference type="ARBA" id="ARBA00022448"/>
    </source>
</evidence>
<dbReference type="PANTHER" id="PTHR43823">
    <property type="entry name" value="SPORULATION PROTEIN YKVU"/>
    <property type="match status" value="1"/>
</dbReference>
<keyword evidence="5 7" id="KW-1133">Transmembrane helix</keyword>
<sequence length="473" mass="51140">MRTNTIRGKLRLSDHFTYGRLIKFTFPSIIMMIFTSIYGVIDGFFVSNFAGKTPFAAVNLIMPVLMILGTVGFMFGTGGTAIVAKTYGEGDIKKANSYFSLFVYVVFGTGILLAALGFIYIRPISLLLGASGGLLSNCVTYARIILAALPFYVLQVMFQSFFVAAEKPQLGLTVTILSGVTNMILDALLVILLPKELKLAGAAIATAMSQVVGGIIPLFYFFRKNSSILRLGKTEFNGRAILKSCMNGSSEFMSNISMNLVGILYNMQLMKYAGENGVAAYGVMMYVSMIFSAAFVGYSIGTAPIVGYHDGAKNYAELKSLLFRSLIMIGIFGIGMVILAELLAVPLAGIFVGYDRELMKLTVSGFRIFALSFVFMGFAIFASGFFTALNDGVTSAIISFLRTMVFQAAAIMLLPMIFGIGGVWISIVVAEVMAVVFSAGFLIAKRQKIFSGGRVSPALPAVAGRRRKPEQQY</sequence>
<feature type="transmembrane region" description="Helical" evidence="7">
    <location>
        <begin position="141"/>
        <end position="163"/>
    </location>
</feature>
<keyword evidence="3" id="KW-1003">Cell membrane</keyword>
<feature type="transmembrane region" description="Helical" evidence="7">
    <location>
        <begin position="321"/>
        <end position="354"/>
    </location>
</feature>
<reference evidence="8 9" key="1">
    <citation type="submission" date="2018-09" db="EMBL/GenBank/DDBJ databases">
        <title>Murine metabolic-syndrome-specific gut microbial biobank.</title>
        <authorList>
            <person name="Liu C."/>
        </authorList>
    </citation>
    <scope>NUCLEOTIDE SEQUENCE [LARGE SCALE GENOMIC DNA]</scope>
    <source>
        <strain evidence="8 9">0.1xD8-82</strain>
    </source>
</reference>
<keyword evidence="9" id="KW-1185">Reference proteome</keyword>
<dbReference type="InterPro" id="IPR002528">
    <property type="entry name" value="MATE_fam"/>
</dbReference>
<protein>
    <submittedName>
        <fullName evidence="8">MATE family efflux transporter</fullName>
    </submittedName>
</protein>
<accession>A0A3A9AR82</accession>
<dbReference type="EMBL" id="RAYQ01000002">
    <property type="protein sequence ID" value="RKI93719.1"/>
    <property type="molecule type" value="Genomic_DNA"/>
</dbReference>
<feature type="transmembrane region" description="Helical" evidence="7">
    <location>
        <begin position="21"/>
        <end position="41"/>
    </location>
</feature>